<evidence type="ECO:0000256" key="7">
    <source>
        <dbReference type="ARBA" id="ARBA00034734"/>
    </source>
</evidence>
<sequence length="1284" mass="144571">MESRTPLCKKSEKKCTSIFMEGEWKTVLEKTTLSTPDRDSNPDLPVLSSLVYCESSVLDYTATEAGFFGASTVTHSGSDLPEIKDHFYPYYHGKPAQLSTIYFIVSKGKDIYSPKIPPDKYVAETFSMALVSRDRDTVLVLELKLLSEKLKSLKECSCSEGENEVNRKKNRYKDILPSRVKLSEYVGVPGSNYINANFIRGASGSPAYIASQGPLPHTVNDFWRMVVEWDVQVIVMACSVEEAGKHKCEKYWVDHENEEKEFGNVKIRLVKASVICPDYLVRTMLIKKVCQYHYVAWPDHGVPSKVRPLVDMVRKVRETQVSETVPVLVHCSAGCGRTGTICAIDYVWGLLRSGKLSKDFSLFKLVQSMRKQRIAMVQTKEQYILVHQAVRELFNDQLRVIESHPYENIDINGMPLVKAGELAHASISSENTIEEKQDIEEKEVLIKTNDNNAPFIPQRKKSHTAFSKHEKEVENLTEKQRSMVEHSTESDTSSALSTSSNHKPRIEKLKALFECNSSRESRSAQNKVKAPQQVTRSHSIGAIRKLEKLKCVALTQSEVEKQISRPIPSQGTLRVPQLHTIQAPLSSSGCRPLLPVKRSKSLKVLSCGERSKLSLVSTIKSFPFQSKGGQRNSSNLAISSSYETNSCNLSFDKNTNIKTPLVPPKSVSSNEVSNKSGIADVQNGNDSFRNATNDISKVNKTSQNRFSLPRRHSLESITTEDLASSSYDYQFLSHPTYTQANSKDRINYVEKNTFKMNHNERHESDEASLYNASMHNTTLKDTIKSKVSKNVLKNEFQNLSVEAQKRINAIVAGLGVRERRNSFCRAVNTSFDADSKVSPYEPIWPSNIKQCLPVGEKKKFALAHAPRHSYSETLKSSQSSNNTISQELHSETHKTLKLSGQSSNYFRRYFDKNPNSKINDKIVSNSNDFETKVRLENLQKGASKHHLQTTQYINPGSKASPIIAGNNTKLKEGMPIIKKGQIENKLVPNQNFTGGLKQAEEIKRPTLLSKPTKDVHLPIEYHLNLNQTTSQNSKDNVPRRVKHPDEKLMVAAQSPSSNTVSFVTHDPKVIERVFYKRDQQEGLPFREESKREKFTQVVSGWTSSKKSLPETLPHSSKMDPPMQQYRHSKGNFPISKSKSMNIHQCSKTDVAQLDAGASYLPATTFAQQQNQTDEVVSYGLVAGVKFRRGSQDDIALSPSSPPRVRRHASIILLRHSLIETTEGDVAPLSVWGSTQGIQSNSRIQALQCHYNKDKQTQKEENIYHQPQAKPNMTFVKPLKKQQYL</sequence>
<reference evidence="11" key="1">
    <citation type="submission" date="2020-11" db="EMBL/GenBank/DDBJ databases">
        <authorList>
            <person name="Tran Van P."/>
        </authorList>
    </citation>
    <scope>NUCLEOTIDE SEQUENCE</scope>
</reference>
<dbReference type="Pfam" id="PF00102">
    <property type="entry name" value="Y_phosphatase"/>
    <property type="match status" value="1"/>
</dbReference>
<dbReference type="GO" id="GO:0005737">
    <property type="term" value="C:cytoplasm"/>
    <property type="evidence" value="ECO:0007669"/>
    <property type="project" value="UniProtKB-SubCell"/>
</dbReference>
<dbReference type="InterPro" id="IPR000387">
    <property type="entry name" value="Tyr_Pase_dom"/>
</dbReference>
<name>A0A7R9IDE5_9NEOP</name>
<keyword evidence="6" id="KW-0904">Protein phosphatase</keyword>
<dbReference type="InterPro" id="IPR029021">
    <property type="entry name" value="Prot-tyrosine_phosphatase-like"/>
</dbReference>
<dbReference type="PRINTS" id="PR00700">
    <property type="entry name" value="PRTYPHPHTASE"/>
</dbReference>
<dbReference type="InterPro" id="IPR003595">
    <property type="entry name" value="Tyr_Pase_cat"/>
</dbReference>
<keyword evidence="4" id="KW-0597">Phosphoprotein</keyword>
<feature type="domain" description="Tyrosine-protein phosphatase" evidence="9">
    <location>
        <begin position="139"/>
        <end position="393"/>
    </location>
</feature>
<keyword evidence="5" id="KW-0378">Hydrolase</keyword>
<evidence type="ECO:0000256" key="1">
    <source>
        <dbReference type="ARBA" id="ARBA00004496"/>
    </source>
</evidence>
<feature type="compositionally biased region" description="Low complexity" evidence="8">
    <location>
        <begin position="490"/>
        <end position="500"/>
    </location>
</feature>
<evidence type="ECO:0000256" key="5">
    <source>
        <dbReference type="ARBA" id="ARBA00022801"/>
    </source>
</evidence>
<evidence type="ECO:0000256" key="4">
    <source>
        <dbReference type="ARBA" id="ARBA00022553"/>
    </source>
</evidence>
<feature type="region of interest" description="Disordered" evidence="8">
    <location>
        <begin position="452"/>
        <end position="503"/>
    </location>
</feature>
<dbReference type="PANTHER" id="PTHR45983">
    <property type="entry name" value="TYROSINE PHOSPHATSE N18, PUTATIVE-RELATED"/>
    <property type="match status" value="1"/>
</dbReference>
<organism evidence="11">
    <name type="scientific">Timema tahoe</name>
    <dbReference type="NCBI Taxonomy" id="61484"/>
    <lineage>
        <taxon>Eukaryota</taxon>
        <taxon>Metazoa</taxon>
        <taxon>Ecdysozoa</taxon>
        <taxon>Arthropoda</taxon>
        <taxon>Hexapoda</taxon>
        <taxon>Insecta</taxon>
        <taxon>Pterygota</taxon>
        <taxon>Neoptera</taxon>
        <taxon>Polyneoptera</taxon>
        <taxon>Phasmatodea</taxon>
        <taxon>Timematodea</taxon>
        <taxon>Timematoidea</taxon>
        <taxon>Timematidae</taxon>
        <taxon>Timema</taxon>
    </lineage>
</organism>
<proteinExistence type="inferred from homology"/>
<feature type="region of interest" description="Disordered" evidence="8">
    <location>
        <begin position="660"/>
        <end position="685"/>
    </location>
</feature>
<dbReference type="SMART" id="SM00194">
    <property type="entry name" value="PTPc"/>
    <property type="match status" value="1"/>
</dbReference>
<dbReference type="GO" id="GO:0048666">
    <property type="term" value="P:neuron development"/>
    <property type="evidence" value="ECO:0007669"/>
    <property type="project" value="UniProtKB-ARBA"/>
</dbReference>
<keyword evidence="3" id="KW-0963">Cytoplasm</keyword>
<feature type="region of interest" description="Disordered" evidence="8">
    <location>
        <begin position="1104"/>
        <end position="1124"/>
    </location>
</feature>
<dbReference type="PROSITE" id="PS00383">
    <property type="entry name" value="TYR_PHOSPHATASE_1"/>
    <property type="match status" value="1"/>
</dbReference>
<dbReference type="PROSITE" id="PS50056">
    <property type="entry name" value="TYR_PHOSPHATASE_2"/>
    <property type="match status" value="1"/>
</dbReference>
<dbReference type="EMBL" id="OE000749">
    <property type="protein sequence ID" value="CAD7454922.1"/>
    <property type="molecule type" value="Genomic_DNA"/>
</dbReference>
<evidence type="ECO:0000256" key="3">
    <source>
        <dbReference type="ARBA" id="ARBA00022490"/>
    </source>
</evidence>
<protein>
    <recommendedName>
        <fullName evidence="2">protein-tyrosine-phosphatase</fullName>
        <ecNumber evidence="2">3.1.3.48</ecNumber>
    </recommendedName>
</protein>
<feature type="region of interest" description="Disordered" evidence="8">
    <location>
        <begin position="871"/>
        <end position="896"/>
    </location>
</feature>
<dbReference type="FunFam" id="3.90.190.10:FF:000045">
    <property type="entry name" value="Tyrosine-protein phosphatase non-receptor type 12"/>
    <property type="match status" value="1"/>
</dbReference>
<dbReference type="InterPro" id="IPR000242">
    <property type="entry name" value="PTP_cat"/>
</dbReference>
<feature type="domain" description="Tyrosine specific protein phosphatases" evidence="10">
    <location>
        <begin position="307"/>
        <end position="384"/>
    </location>
</feature>
<dbReference type="SUPFAM" id="SSF52799">
    <property type="entry name" value="(Phosphotyrosine protein) phosphatases II"/>
    <property type="match status" value="1"/>
</dbReference>
<accession>A0A7R9IDE5</accession>
<feature type="compositionally biased region" description="Low complexity" evidence="8">
    <location>
        <begin position="664"/>
        <end position="676"/>
    </location>
</feature>
<dbReference type="SMART" id="SM00404">
    <property type="entry name" value="PTPc_motif"/>
    <property type="match status" value="1"/>
</dbReference>
<dbReference type="InterPro" id="IPR016130">
    <property type="entry name" value="Tyr_Pase_AS"/>
</dbReference>
<feature type="compositionally biased region" description="Basic and acidic residues" evidence="8">
    <location>
        <begin position="467"/>
        <end position="489"/>
    </location>
</feature>
<comment type="subcellular location">
    <subcellularLocation>
        <location evidence="1">Cytoplasm</location>
    </subcellularLocation>
</comment>
<evidence type="ECO:0000256" key="2">
    <source>
        <dbReference type="ARBA" id="ARBA00013064"/>
    </source>
</evidence>
<evidence type="ECO:0000256" key="8">
    <source>
        <dbReference type="SAM" id="MobiDB-lite"/>
    </source>
</evidence>
<evidence type="ECO:0000313" key="11">
    <source>
        <dbReference type="EMBL" id="CAD7454922.1"/>
    </source>
</evidence>
<dbReference type="PROSITE" id="PS50055">
    <property type="entry name" value="TYR_PHOSPHATASE_PTP"/>
    <property type="match status" value="1"/>
</dbReference>
<evidence type="ECO:0000256" key="6">
    <source>
        <dbReference type="ARBA" id="ARBA00022912"/>
    </source>
</evidence>
<dbReference type="InterPro" id="IPR047170">
    <property type="entry name" value="PTN12/18/22"/>
</dbReference>
<dbReference type="EC" id="3.1.3.48" evidence="2"/>
<evidence type="ECO:0000259" key="9">
    <source>
        <dbReference type="PROSITE" id="PS50055"/>
    </source>
</evidence>
<dbReference type="PANTHER" id="PTHR45983:SF2">
    <property type="entry name" value="PROTEIN-TYROSINE-PHOSPHATASE"/>
    <property type="match status" value="1"/>
</dbReference>
<comment type="similarity">
    <text evidence="7">Belongs to the protein-tyrosine phosphatase family. Non-receptor class 4 subfamily.</text>
</comment>
<dbReference type="GO" id="GO:0004726">
    <property type="term" value="F:non-membrane spanning protein tyrosine phosphatase activity"/>
    <property type="evidence" value="ECO:0007669"/>
    <property type="project" value="InterPro"/>
</dbReference>
<dbReference type="Gene3D" id="3.90.190.10">
    <property type="entry name" value="Protein tyrosine phosphatase superfamily"/>
    <property type="match status" value="1"/>
</dbReference>
<evidence type="ECO:0000259" key="10">
    <source>
        <dbReference type="PROSITE" id="PS50056"/>
    </source>
</evidence>
<gene>
    <name evidence="11" type="ORF">TTEB3V08_LOCUS3012</name>
</gene>
<dbReference type="GO" id="GO:0005634">
    <property type="term" value="C:nucleus"/>
    <property type="evidence" value="ECO:0007669"/>
    <property type="project" value="TreeGrafter"/>
</dbReference>
<feature type="compositionally biased region" description="Polar residues" evidence="8">
    <location>
        <begin position="871"/>
        <end position="887"/>
    </location>
</feature>